<gene>
    <name evidence="11" type="ORF">B0A48_17179</name>
</gene>
<dbReference type="InterPro" id="IPR050360">
    <property type="entry name" value="MFS_Sugar_Transporters"/>
</dbReference>
<evidence type="ECO:0000256" key="3">
    <source>
        <dbReference type="ARBA" id="ARBA00022448"/>
    </source>
</evidence>
<dbReference type="InterPro" id="IPR020846">
    <property type="entry name" value="MFS_dom"/>
</dbReference>
<feature type="transmembrane region" description="Helical" evidence="9">
    <location>
        <begin position="128"/>
        <end position="147"/>
    </location>
</feature>
<feature type="transmembrane region" description="Helical" evidence="9">
    <location>
        <begin position="471"/>
        <end position="492"/>
    </location>
</feature>
<protein>
    <recommendedName>
        <fullName evidence="10">Major facilitator superfamily (MFS) profile domain-containing protein</fullName>
    </recommendedName>
</protein>
<keyword evidence="12" id="KW-1185">Reference proteome</keyword>
<feature type="transmembrane region" description="Helical" evidence="9">
    <location>
        <begin position="406"/>
        <end position="428"/>
    </location>
</feature>
<dbReference type="Proteomes" id="UP000192596">
    <property type="component" value="Unassembled WGS sequence"/>
</dbReference>
<dbReference type="OrthoDB" id="6612291at2759"/>
<dbReference type="InParanoid" id="A0A1V8SC68"/>
<feature type="domain" description="Major facilitator superfamily (MFS) profile" evidence="10">
    <location>
        <begin position="50"/>
        <end position="498"/>
    </location>
</feature>
<dbReference type="FunFam" id="1.20.1250.20:FF:000078">
    <property type="entry name" value="MFS maltose transporter, putative"/>
    <property type="match status" value="1"/>
</dbReference>
<dbReference type="GO" id="GO:0005351">
    <property type="term" value="F:carbohydrate:proton symporter activity"/>
    <property type="evidence" value="ECO:0007669"/>
    <property type="project" value="TreeGrafter"/>
</dbReference>
<organism evidence="11 12">
    <name type="scientific">Cryoendolithus antarcticus</name>
    <dbReference type="NCBI Taxonomy" id="1507870"/>
    <lineage>
        <taxon>Eukaryota</taxon>
        <taxon>Fungi</taxon>
        <taxon>Dikarya</taxon>
        <taxon>Ascomycota</taxon>
        <taxon>Pezizomycotina</taxon>
        <taxon>Dothideomycetes</taxon>
        <taxon>Dothideomycetidae</taxon>
        <taxon>Cladosporiales</taxon>
        <taxon>Cladosporiaceae</taxon>
        <taxon>Cryoendolithus</taxon>
    </lineage>
</organism>
<dbReference type="GO" id="GO:0016020">
    <property type="term" value="C:membrane"/>
    <property type="evidence" value="ECO:0007669"/>
    <property type="project" value="UniProtKB-SubCell"/>
</dbReference>
<comment type="subcellular location">
    <subcellularLocation>
        <location evidence="1">Membrane</location>
        <topology evidence="1">Multi-pass membrane protein</topology>
    </subcellularLocation>
</comment>
<evidence type="ECO:0000256" key="9">
    <source>
        <dbReference type="SAM" id="Phobius"/>
    </source>
</evidence>
<keyword evidence="7" id="KW-0462">Maltose metabolism</keyword>
<dbReference type="PROSITE" id="PS00217">
    <property type="entry name" value="SUGAR_TRANSPORT_2"/>
    <property type="match status" value="1"/>
</dbReference>
<name>A0A1V8SC68_9PEZI</name>
<evidence type="ECO:0000313" key="12">
    <source>
        <dbReference type="Proteomes" id="UP000192596"/>
    </source>
</evidence>
<feature type="transmembrane region" description="Helical" evidence="9">
    <location>
        <begin position="349"/>
        <end position="367"/>
    </location>
</feature>
<dbReference type="PANTHER" id="PTHR48022:SF5">
    <property type="entry name" value="ALPHA-GLUCOSIDES PERMEASE MPH2-RELATED"/>
    <property type="match status" value="1"/>
</dbReference>
<dbReference type="InterPro" id="IPR003663">
    <property type="entry name" value="Sugar/inositol_transpt"/>
</dbReference>
<reference evidence="12" key="1">
    <citation type="submission" date="2017-03" db="EMBL/GenBank/DDBJ databases">
        <title>Genomes of endolithic fungi from Antarctica.</title>
        <authorList>
            <person name="Coleine C."/>
            <person name="Masonjones S."/>
            <person name="Stajich J.E."/>
        </authorList>
    </citation>
    <scope>NUCLEOTIDE SEQUENCE [LARGE SCALE GENOMIC DNA]</scope>
    <source>
        <strain evidence="12">CCFEE 5527</strain>
    </source>
</reference>
<dbReference type="InterPro" id="IPR005829">
    <property type="entry name" value="Sugar_transporter_CS"/>
</dbReference>
<evidence type="ECO:0000256" key="7">
    <source>
        <dbReference type="ARBA" id="ARBA00026248"/>
    </source>
</evidence>
<dbReference type="AlphaFoldDB" id="A0A1V8SC68"/>
<dbReference type="FunCoup" id="A0A1V8SC68">
    <property type="interactions" value="66"/>
</dbReference>
<dbReference type="PROSITE" id="PS50850">
    <property type="entry name" value="MFS"/>
    <property type="match status" value="1"/>
</dbReference>
<keyword evidence="4 9" id="KW-0812">Transmembrane</keyword>
<dbReference type="InterPro" id="IPR005828">
    <property type="entry name" value="MFS_sugar_transport-like"/>
</dbReference>
<keyword evidence="6 9" id="KW-0472">Membrane</keyword>
<evidence type="ECO:0000313" key="11">
    <source>
        <dbReference type="EMBL" id="OQN96755.1"/>
    </source>
</evidence>
<dbReference type="InterPro" id="IPR036259">
    <property type="entry name" value="MFS_trans_sf"/>
</dbReference>
<comment type="similarity">
    <text evidence="2 8">Belongs to the major facilitator superfamily. Sugar transporter (TC 2.A.1.1) family.</text>
</comment>
<dbReference type="Gene3D" id="1.20.1250.20">
    <property type="entry name" value="MFS general substrate transporter like domains"/>
    <property type="match status" value="1"/>
</dbReference>
<evidence type="ECO:0000256" key="8">
    <source>
        <dbReference type="RuleBase" id="RU003346"/>
    </source>
</evidence>
<evidence type="ECO:0000259" key="10">
    <source>
        <dbReference type="PROSITE" id="PS50850"/>
    </source>
</evidence>
<keyword evidence="3 8" id="KW-0813">Transport</keyword>
<evidence type="ECO:0000256" key="6">
    <source>
        <dbReference type="ARBA" id="ARBA00023136"/>
    </source>
</evidence>
<proteinExistence type="inferred from homology"/>
<dbReference type="Pfam" id="PF00083">
    <property type="entry name" value="Sugar_tr"/>
    <property type="match status" value="1"/>
</dbReference>
<accession>A0A1V8SC68</accession>
<evidence type="ECO:0000256" key="2">
    <source>
        <dbReference type="ARBA" id="ARBA00010992"/>
    </source>
</evidence>
<dbReference type="GO" id="GO:0000023">
    <property type="term" value="P:maltose metabolic process"/>
    <property type="evidence" value="ECO:0007669"/>
    <property type="project" value="UniProtKB-KW"/>
</dbReference>
<sequence length="523" mass="57289">MAESEKIKHDSVDLQTDTKQHIEDAAIATDKEHQLTLREALKAYPKAISWSVLLSTAVVMEGYDTILIGSFLASPSFVNTFHNTGSAADDTLTITAPWQSAVANGAYIGEILGLAATGILCDRFGNKAVMTGATVLMIAFIFISFFGETLALQLAGQILCGIPWGAYQTITTVYASEVLPVALRGYLTSYVNLCWVIGQFIASGVLVGVENRTDVWGWKIPYAVQWAWPLPIIAVCLLCPESPTWLVKHGKIEQAKTAVSRLQAAHPRAQIPNPDETVALLLKTDAIEQELTSSSSYLECFRGANLRRTEIATLTWTTQQMCGPVLQTFATYLFVQAGLASTQAFNMTLGLYAIAFVGTILSWPLIANFGRRTIFLSGLGGIFVSLMVVGFLGIPGPENSSASWAAGAFLLIFTFIYDSTVGPLTYVIVPEVSSSRLRHKTTVIARNMYNVTCIWTGVLTPYMLNNTAWNWGSYVGFFWAGMTALCFVWAYFRLPETKGLTYAELDELFQAKVPARQFGKSRM</sequence>
<dbReference type="PANTHER" id="PTHR48022">
    <property type="entry name" value="PLASTIDIC GLUCOSE TRANSPORTER 4"/>
    <property type="match status" value="1"/>
</dbReference>
<dbReference type="SUPFAM" id="SSF103473">
    <property type="entry name" value="MFS general substrate transporter"/>
    <property type="match status" value="1"/>
</dbReference>
<evidence type="ECO:0000256" key="5">
    <source>
        <dbReference type="ARBA" id="ARBA00022989"/>
    </source>
</evidence>
<feature type="transmembrane region" description="Helical" evidence="9">
    <location>
        <begin position="448"/>
        <end position="465"/>
    </location>
</feature>
<evidence type="ECO:0000256" key="1">
    <source>
        <dbReference type="ARBA" id="ARBA00004141"/>
    </source>
</evidence>
<dbReference type="NCBIfam" id="TIGR00879">
    <property type="entry name" value="SP"/>
    <property type="match status" value="1"/>
</dbReference>
<keyword evidence="5 9" id="KW-1133">Transmembrane helix</keyword>
<feature type="transmembrane region" description="Helical" evidence="9">
    <location>
        <begin position="374"/>
        <end position="394"/>
    </location>
</feature>
<comment type="caution">
    <text evidence="11">The sequence shown here is derived from an EMBL/GenBank/DDBJ whole genome shotgun (WGS) entry which is preliminary data.</text>
</comment>
<evidence type="ECO:0000256" key="4">
    <source>
        <dbReference type="ARBA" id="ARBA00022692"/>
    </source>
</evidence>
<dbReference type="EMBL" id="NAJO01000062">
    <property type="protein sequence ID" value="OQN96755.1"/>
    <property type="molecule type" value="Genomic_DNA"/>
</dbReference>